<dbReference type="InterPro" id="IPR013525">
    <property type="entry name" value="ABC2_TM"/>
</dbReference>
<name>A0A0E3LEP1_METMZ</name>
<dbReference type="InterPro" id="IPR051328">
    <property type="entry name" value="T7SS_ABC-Transporter"/>
</dbReference>
<evidence type="ECO:0000256" key="1">
    <source>
        <dbReference type="ARBA" id="ARBA00004141"/>
    </source>
</evidence>
<accession>A0A0E3LEP1</accession>
<dbReference type="HOGENOM" id="CLU_039483_2_3_2"/>
<dbReference type="Proteomes" id="UP000033058">
    <property type="component" value="Chromosome"/>
</dbReference>
<proteinExistence type="predicted"/>
<dbReference type="InterPro" id="IPR000412">
    <property type="entry name" value="ABC_2_transport"/>
</dbReference>
<gene>
    <name evidence="7" type="ORF">MSMAW_0370</name>
</gene>
<evidence type="ECO:0000256" key="5">
    <source>
        <dbReference type="SAM" id="Phobius"/>
    </source>
</evidence>
<dbReference type="PANTHER" id="PTHR43077">
    <property type="entry name" value="TRANSPORT PERMEASE YVFS-RELATED"/>
    <property type="match status" value="1"/>
</dbReference>
<protein>
    <submittedName>
        <fullName evidence="7">ABC transporter, permease protein</fullName>
    </submittedName>
</protein>
<evidence type="ECO:0000256" key="4">
    <source>
        <dbReference type="ARBA" id="ARBA00023136"/>
    </source>
</evidence>
<feature type="transmembrane region" description="Helical" evidence="5">
    <location>
        <begin position="149"/>
        <end position="174"/>
    </location>
</feature>
<dbReference type="RefSeq" id="WP_011032905.1">
    <property type="nucleotide sequence ID" value="NZ_CP009509.1"/>
</dbReference>
<keyword evidence="4 5" id="KW-0472">Membrane</keyword>
<sequence length="277" mass="30812">MNFEFRAIYWRDMVKFFRYKSMLFSSLIQPVMWLAFFGLAMSDSFDQLTSLIPPVEGVRNVSYLSYMGAGIIAMDVLFSSLFGGTSLMFDKKFSLLRETLASPVPRVHIILGVGLSGVTKAFIQTAMIIGFGKLIGMDFFTGYTLAETLFAMAGIFLLVGIFTLGFLFLSGSIAITIENPEGMQSILTLLSMPLFFVSNALYPVDAFPSFLKFLSMFNPLTLLANGIRYFALGDNFSVIGNHYIYTATDIGVSFLGLLFFALSMLAISLWRFNKVDV</sequence>
<feature type="transmembrane region" description="Helical" evidence="5">
    <location>
        <begin position="243"/>
        <end position="270"/>
    </location>
</feature>
<evidence type="ECO:0000256" key="2">
    <source>
        <dbReference type="ARBA" id="ARBA00022692"/>
    </source>
</evidence>
<dbReference type="PROSITE" id="PS51012">
    <property type="entry name" value="ABC_TM2"/>
    <property type="match status" value="1"/>
</dbReference>
<feature type="transmembrane region" description="Helical" evidence="5">
    <location>
        <begin position="61"/>
        <end position="89"/>
    </location>
</feature>
<organism evidence="7 8">
    <name type="scientific">Methanosarcina mazei WWM610</name>
    <dbReference type="NCBI Taxonomy" id="1434117"/>
    <lineage>
        <taxon>Archaea</taxon>
        <taxon>Methanobacteriati</taxon>
        <taxon>Methanobacteriota</taxon>
        <taxon>Stenosarchaea group</taxon>
        <taxon>Methanomicrobia</taxon>
        <taxon>Methanosarcinales</taxon>
        <taxon>Methanosarcinaceae</taxon>
        <taxon>Methanosarcina</taxon>
    </lineage>
</organism>
<dbReference type="GO" id="GO:0140359">
    <property type="term" value="F:ABC-type transporter activity"/>
    <property type="evidence" value="ECO:0007669"/>
    <property type="project" value="InterPro"/>
</dbReference>
<dbReference type="EMBL" id="CP009509">
    <property type="protein sequence ID" value="AKB39361.1"/>
    <property type="molecule type" value="Genomic_DNA"/>
</dbReference>
<dbReference type="Pfam" id="PF01061">
    <property type="entry name" value="ABC2_membrane"/>
    <property type="match status" value="1"/>
</dbReference>
<dbReference type="PATRIC" id="fig|1434117.4.peg.452"/>
<dbReference type="GO" id="GO:0043190">
    <property type="term" value="C:ATP-binding cassette (ABC) transporter complex"/>
    <property type="evidence" value="ECO:0007669"/>
    <property type="project" value="InterPro"/>
</dbReference>
<feature type="transmembrane region" description="Helical" evidence="5">
    <location>
        <begin position="21"/>
        <end position="41"/>
    </location>
</feature>
<reference evidence="7 8" key="1">
    <citation type="submission" date="2014-07" db="EMBL/GenBank/DDBJ databases">
        <title>Methanogenic archaea and the global carbon cycle.</title>
        <authorList>
            <person name="Henriksen J.R."/>
            <person name="Luke J."/>
            <person name="Reinhart S."/>
            <person name="Benedict M.N."/>
            <person name="Youngblut N.D."/>
            <person name="Metcalf M.E."/>
            <person name="Whitaker R.J."/>
            <person name="Metcalf W.W."/>
        </authorList>
    </citation>
    <scope>NUCLEOTIDE SEQUENCE [LARGE SCALE GENOMIC DNA]</scope>
    <source>
        <strain evidence="7 8">WWM610</strain>
    </source>
</reference>
<comment type="subcellular location">
    <subcellularLocation>
        <location evidence="1">Membrane</location>
        <topology evidence="1">Multi-pass membrane protein</topology>
    </subcellularLocation>
</comment>
<keyword evidence="3 5" id="KW-1133">Transmembrane helix</keyword>
<evidence type="ECO:0000259" key="6">
    <source>
        <dbReference type="PROSITE" id="PS51012"/>
    </source>
</evidence>
<dbReference type="PIRSF" id="PIRSF006648">
    <property type="entry name" value="DrrB"/>
    <property type="match status" value="1"/>
</dbReference>
<feature type="transmembrane region" description="Helical" evidence="5">
    <location>
        <begin position="109"/>
        <end position="129"/>
    </location>
</feature>
<dbReference type="AlphaFoldDB" id="A0A0E3LEP1"/>
<dbReference type="InterPro" id="IPR047817">
    <property type="entry name" value="ABC2_TM_bact-type"/>
</dbReference>
<keyword evidence="2 5" id="KW-0812">Transmembrane</keyword>
<feature type="domain" description="ABC transmembrane type-2" evidence="6">
    <location>
        <begin position="21"/>
        <end position="275"/>
    </location>
</feature>
<evidence type="ECO:0000313" key="7">
    <source>
        <dbReference type="EMBL" id="AKB39361.1"/>
    </source>
</evidence>
<feature type="transmembrane region" description="Helical" evidence="5">
    <location>
        <begin position="186"/>
        <end position="204"/>
    </location>
</feature>
<evidence type="ECO:0000313" key="8">
    <source>
        <dbReference type="Proteomes" id="UP000033058"/>
    </source>
</evidence>
<evidence type="ECO:0000256" key="3">
    <source>
        <dbReference type="ARBA" id="ARBA00022989"/>
    </source>
</evidence>
<dbReference type="GeneID" id="24849978"/>
<dbReference type="PANTHER" id="PTHR43077:SF10">
    <property type="entry name" value="TRANSPORT PERMEASE PROTEIN"/>
    <property type="match status" value="1"/>
</dbReference>